<evidence type="ECO:0000256" key="1">
    <source>
        <dbReference type="ARBA" id="ARBA00023172"/>
    </source>
</evidence>
<dbReference type="EMBL" id="JAALDK010000001">
    <property type="protein sequence ID" value="NUX99868.1"/>
    <property type="molecule type" value="Genomic_DNA"/>
</dbReference>
<dbReference type="Gene3D" id="1.10.443.10">
    <property type="entry name" value="Intergrase catalytic core"/>
    <property type="match status" value="1"/>
</dbReference>
<name>A0A7Y6MZ28_9BURK</name>
<comment type="caution">
    <text evidence="2">The sequence shown here is derived from an EMBL/GenBank/DDBJ whole genome shotgun (WGS) entry which is preliminary data.</text>
</comment>
<dbReference type="GO" id="GO:0015074">
    <property type="term" value="P:DNA integration"/>
    <property type="evidence" value="ECO:0007669"/>
    <property type="project" value="InterPro"/>
</dbReference>
<sequence length="517" mass="59825">MSQSHARRIVLPRYVETVTCDAADTGATRVELPNGAHYFIRPMHTQGEVNRGDGSPRWKRSDYDLYPIVIRSGGVPWYEANLWIRHRLQEKAYDPHSSTRDIASTVNDLVAYLRFLEEENIDWMDFSGFFKDERPTYRFKTYLSDLVIQNVISHSVGQRRMQTVIRFYRYLMSETHFKPAKPTWLERQVKIPVPTSQGIVLEIPVTATDLNVKGKPTPNPFDAHIRDGGKLRPLTVEQQIWLEEALHAHGNYEVQLMHWLAWYTGARLETVLTFRRKHVWASTTPGGSWRTACIRYATQARHGFVVVAVGPGTGIDTKLNQNYPLHIPVWLYDALHGYAHSERATKRRKMAAGGDIDDQYLFLTEKRKQPWYRSMQAVPELNETNTHRRHKTGDALGHIIRNKIIPAVRGKHDGDFHYTFHWLRATFGMNELERLVDKPRDPNQTDGPKGTLMDGLKWVQARLHHKRISVTEGYVRYREAVELARAAQDAWETELGERVKRHALEGREKLDGPEATR</sequence>
<dbReference type="GeneID" id="301100503"/>
<protein>
    <recommendedName>
        <fullName evidence="4">Integrase</fullName>
    </recommendedName>
</protein>
<dbReference type="InterPro" id="IPR013762">
    <property type="entry name" value="Integrase-like_cat_sf"/>
</dbReference>
<keyword evidence="1" id="KW-0233">DNA recombination</keyword>
<dbReference type="GO" id="GO:0006310">
    <property type="term" value="P:DNA recombination"/>
    <property type="evidence" value="ECO:0007669"/>
    <property type="project" value="UniProtKB-KW"/>
</dbReference>
<accession>A0A7Y6MZ28</accession>
<evidence type="ECO:0000313" key="3">
    <source>
        <dbReference type="Proteomes" id="UP000594380"/>
    </source>
</evidence>
<evidence type="ECO:0000313" key="2">
    <source>
        <dbReference type="EMBL" id="NUX99868.1"/>
    </source>
</evidence>
<dbReference type="AlphaFoldDB" id="A0A7Y6MZ28"/>
<dbReference type="InterPro" id="IPR011010">
    <property type="entry name" value="DNA_brk_join_enz"/>
</dbReference>
<dbReference type="GO" id="GO:0003677">
    <property type="term" value="F:DNA binding"/>
    <property type="evidence" value="ECO:0007669"/>
    <property type="project" value="InterPro"/>
</dbReference>
<dbReference type="SUPFAM" id="SSF56349">
    <property type="entry name" value="DNA breaking-rejoining enzymes"/>
    <property type="match status" value="1"/>
</dbReference>
<reference evidence="2 3" key="1">
    <citation type="submission" date="2020-02" db="EMBL/GenBank/DDBJ databases">
        <title>Paraburkholderia simonii sp. nov. and Paraburkholderia youngii sp. nov. Brazilian and Mexican Mimosa-associated rhizobia.</title>
        <authorList>
            <person name="Mavima L."/>
            <person name="Beukes C.W."/>
            <person name="Chan W.Y."/>
            <person name="Palmer M."/>
            <person name="De Meyer S.E."/>
            <person name="James E.K."/>
            <person name="Venter S.N."/>
            <person name="Steenkamp E.T."/>
        </authorList>
    </citation>
    <scope>NUCLEOTIDE SEQUENCE [LARGE SCALE GENOMIC DNA]</scope>
    <source>
        <strain evidence="2 3">JPY169</strain>
    </source>
</reference>
<proteinExistence type="predicted"/>
<evidence type="ECO:0008006" key="4">
    <source>
        <dbReference type="Google" id="ProtNLM"/>
    </source>
</evidence>
<organism evidence="2 3">
    <name type="scientific">Paraburkholderia youngii</name>
    <dbReference type="NCBI Taxonomy" id="2782701"/>
    <lineage>
        <taxon>Bacteria</taxon>
        <taxon>Pseudomonadati</taxon>
        <taxon>Pseudomonadota</taxon>
        <taxon>Betaproteobacteria</taxon>
        <taxon>Burkholderiales</taxon>
        <taxon>Burkholderiaceae</taxon>
        <taxon>Paraburkholderia</taxon>
    </lineage>
</organism>
<gene>
    <name evidence="2" type="ORF">G5S42_09180</name>
</gene>
<dbReference type="RefSeq" id="WP_176106455.1">
    <property type="nucleotide sequence ID" value="NZ_JAALDK010000001.1"/>
</dbReference>
<dbReference type="Proteomes" id="UP000594380">
    <property type="component" value="Unassembled WGS sequence"/>
</dbReference>